<dbReference type="AlphaFoldDB" id="A0A833UTR0"/>
<name>A0A833UTR0_ACIBZ</name>
<dbReference type="Proteomes" id="UP000490535">
    <property type="component" value="Unassembled WGS sequence"/>
</dbReference>
<gene>
    <name evidence="1" type="ORF">GAK29_00041</name>
</gene>
<evidence type="ECO:0000313" key="2">
    <source>
        <dbReference type="Proteomes" id="UP000490535"/>
    </source>
</evidence>
<sequence length="240" mass="26528">MYQKVCIEKYSETSEPKNQQTGNNTFSIYLNFSVVPENENSIKLQSHKSADSSFMLKLDQSSIGNFPMSRPVLSFISNQFSKLGRTVLIASTLMGTAQFAVAGPTVDQLSDCLVKATTATDKTTVLQWTFAALSAHPDLKALSNVSDAQRTQLDQKFAQVLQRVIVEQCSAQAKAVIQTEGLQAIGDSFQELGRSTGEDIVKNPEVKKQLQGVLRYVDLNKLVMTFLTPDIWNKLGTIRQ</sequence>
<organism evidence="1 2">
    <name type="scientific">Acinetobacter bereziniae</name>
    <name type="common">Acinetobacter genomosp. 10</name>
    <dbReference type="NCBI Taxonomy" id="106648"/>
    <lineage>
        <taxon>Bacteria</taxon>
        <taxon>Pseudomonadati</taxon>
        <taxon>Pseudomonadota</taxon>
        <taxon>Gammaproteobacteria</taxon>
        <taxon>Moraxellales</taxon>
        <taxon>Moraxellaceae</taxon>
        <taxon>Acinetobacter</taxon>
    </lineage>
</organism>
<dbReference type="EMBL" id="WNDP01000001">
    <property type="protein sequence ID" value="KAF1028406.1"/>
    <property type="molecule type" value="Genomic_DNA"/>
</dbReference>
<reference evidence="2" key="1">
    <citation type="journal article" date="2020" name="MBio">
        <title>Horizontal gene transfer to a defensive symbiont with a reduced genome amongst a multipartite beetle microbiome.</title>
        <authorList>
            <person name="Waterworth S.C."/>
            <person name="Florez L.V."/>
            <person name="Rees E.R."/>
            <person name="Hertweck C."/>
            <person name="Kaltenpoth M."/>
            <person name="Kwan J.C."/>
        </authorList>
    </citation>
    <scope>NUCLEOTIDE SEQUENCE [LARGE SCALE GENOMIC DNA]</scope>
</reference>
<accession>A0A833UTR0</accession>
<comment type="caution">
    <text evidence="1">The sequence shown here is derived from an EMBL/GenBank/DDBJ whole genome shotgun (WGS) entry which is preliminary data.</text>
</comment>
<protein>
    <submittedName>
        <fullName evidence="1">Uncharacterized protein</fullName>
    </submittedName>
</protein>
<evidence type="ECO:0000313" key="1">
    <source>
        <dbReference type="EMBL" id="KAF1028406.1"/>
    </source>
</evidence>
<proteinExistence type="predicted"/>